<dbReference type="InParanoid" id="A0A2H3CBX8"/>
<protein>
    <submittedName>
        <fullName evidence="1">Uncharacterized protein</fullName>
    </submittedName>
</protein>
<evidence type="ECO:0000313" key="2">
    <source>
        <dbReference type="Proteomes" id="UP000217790"/>
    </source>
</evidence>
<proteinExistence type="predicted"/>
<name>A0A2H3CBX8_ARMGA</name>
<reference evidence="2" key="1">
    <citation type="journal article" date="2017" name="Nat. Ecol. Evol.">
        <title>Genome expansion and lineage-specific genetic innovations in the forest pathogenic fungi Armillaria.</title>
        <authorList>
            <person name="Sipos G."/>
            <person name="Prasanna A.N."/>
            <person name="Walter M.C."/>
            <person name="O'Connor E."/>
            <person name="Balint B."/>
            <person name="Krizsan K."/>
            <person name="Kiss B."/>
            <person name="Hess J."/>
            <person name="Varga T."/>
            <person name="Slot J."/>
            <person name="Riley R."/>
            <person name="Boka B."/>
            <person name="Rigling D."/>
            <person name="Barry K."/>
            <person name="Lee J."/>
            <person name="Mihaltcheva S."/>
            <person name="LaButti K."/>
            <person name="Lipzen A."/>
            <person name="Waldron R."/>
            <person name="Moloney N.M."/>
            <person name="Sperisen C."/>
            <person name="Kredics L."/>
            <person name="Vagvoelgyi C."/>
            <person name="Patrignani A."/>
            <person name="Fitzpatrick D."/>
            <person name="Nagy I."/>
            <person name="Doyle S."/>
            <person name="Anderson J.B."/>
            <person name="Grigoriev I.V."/>
            <person name="Gueldener U."/>
            <person name="Muensterkoetter M."/>
            <person name="Nagy L.G."/>
        </authorList>
    </citation>
    <scope>NUCLEOTIDE SEQUENCE [LARGE SCALE GENOMIC DNA]</scope>
    <source>
        <strain evidence="2">Ar21-2</strain>
    </source>
</reference>
<dbReference type="AlphaFoldDB" id="A0A2H3CBX8"/>
<sequence>MCSARCRLLKKHSSHNAEYTPSMRIISVDMMIDDNCWLIGSMVVVGCSKCCNCGDPGCRVYPFYTVRSYAHVLTCLRHGFRRNMYPRLPVLRIWSFELKGGIFGSTEVSSSISSKGAMARRQSRRAVNPCPTAAVGDECCVIMFGARRQRVEMGFSVVFDSFRSSLTT</sequence>
<dbReference type="EMBL" id="KZ293743">
    <property type="protein sequence ID" value="PBK80569.1"/>
    <property type="molecule type" value="Genomic_DNA"/>
</dbReference>
<accession>A0A2H3CBX8</accession>
<organism evidence="1 2">
    <name type="scientific">Armillaria gallica</name>
    <name type="common">Bulbous honey fungus</name>
    <name type="synonym">Armillaria bulbosa</name>
    <dbReference type="NCBI Taxonomy" id="47427"/>
    <lineage>
        <taxon>Eukaryota</taxon>
        <taxon>Fungi</taxon>
        <taxon>Dikarya</taxon>
        <taxon>Basidiomycota</taxon>
        <taxon>Agaricomycotina</taxon>
        <taxon>Agaricomycetes</taxon>
        <taxon>Agaricomycetidae</taxon>
        <taxon>Agaricales</taxon>
        <taxon>Marasmiineae</taxon>
        <taxon>Physalacriaceae</taxon>
        <taxon>Armillaria</taxon>
    </lineage>
</organism>
<evidence type="ECO:0000313" key="1">
    <source>
        <dbReference type="EMBL" id="PBK80569.1"/>
    </source>
</evidence>
<gene>
    <name evidence="1" type="ORF">ARMGADRAFT_75218</name>
</gene>
<dbReference type="Proteomes" id="UP000217790">
    <property type="component" value="Unassembled WGS sequence"/>
</dbReference>
<keyword evidence="2" id="KW-1185">Reference proteome</keyword>